<accession>A0A834RD26</accession>
<organism evidence="6">
    <name type="scientific">Sarcoptes scabiei</name>
    <name type="common">Itch mite</name>
    <name type="synonym">Acarus scabiei</name>
    <dbReference type="NCBI Taxonomy" id="52283"/>
    <lineage>
        <taxon>Eukaryota</taxon>
        <taxon>Metazoa</taxon>
        <taxon>Ecdysozoa</taxon>
        <taxon>Arthropoda</taxon>
        <taxon>Chelicerata</taxon>
        <taxon>Arachnida</taxon>
        <taxon>Acari</taxon>
        <taxon>Acariformes</taxon>
        <taxon>Sarcoptiformes</taxon>
        <taxon>Astigmata</taxon>
        <taxon>Psoroptidia</taxon>
        <taxon>Sarcoptoidea</taxon>
        <taxon>Sarcoptidae</taxon>
        <taxon>Sarcoptinae</taxon>
        <taxon>Sarcoptes</taxon>
    </lineage>
</organism>
<dbReference type="InterPro" id="IPR016697">
    <property type="entry name" value="Aquaporin_11/12"/>
</dbReference>
<evidence type="ECO:0000256" key="5">
    <source>
        <dbReference type="SAM" id="Phobius"/>
    </source>
</evidence>
<reference evidence="6" key="2">
    <citation type="submission" date="2020-01" db="EMBL/GenBank/DDBJ databases">
        <authorList>
            <person name="Korhonen P.K.K."/>
            <person name="Guangxu M.G."/>
            <person name="Wang T.W."/>
            <person name="Stroehlein A.J.S."/>
            <person name="Young N.D."/>
            <person name="Ang C.-S.A."/>
            <person name="Fernando D.W.F."/>
            <person name="Lu H.L."/>
            <person name="Taylor S.T."/>
            <person name="Ehtesham M.E.M."/>
            <person name="Najaraj S.H.N."/>
            <person name="Harsha G.H.G."/>
            <person name="Madugundu A.M."/>
            <person name="Renuse S.R."/>
            <person name="Holt D.H."/>
            <person name="Pandey A.P."/>
            <person name="Papenfuss A.P."/>
            <person name="Gasser R.B.G."/>
            <person name="Fischer K.F."/>
        </authorList>
    </citation>
    <scope>NUCLEOTIDE SEQUENCE</scope>
    <source>
        <strain evidence="6">SSS_KF_BRIS2020</strain>
    </source>
</reference>
<evidence type="ECO:0000313" key="6">
    <source>
        <dbReference type="EMBL" id="KAF7494417.1"/>
    </source>
</evidence>
<dbReference type="PANTHER" id="PTHR21191:SF16">
    <property type="entry name" value="AQUAPORIN"/>
    <property type="match status" value="1"/>
</dbReference>
<proteinExistence type="predicted"/>
<evidence type="ECO:0000256" key="4">
    <source>
        <dbReference type="ARBA" id="ARBA00023136"/>
    </source>
</evidence>
<dbReference type="EnsemblMetazoa" id="SSS_1422s_mrna">
    <property type="protein sequence ID" value="KAF7494417.1"/>
    <property type="gene ID" value="SSS_1422"/>
</dbReference>
<gene>
    <name evidence="6" type="ORF">SSS_1422</name>
</gene>
<dbReference type="OMA" id="MIKNLMA"/>
<dbReference type="PANTHER" id="PTHR21191">
    <property type="entry name" value="AQUAPORIN"/>
    <property type="match status" value="1"/>
</dbReference>
<keyword evidence="8" id="KW-1185">Reference proteome</keyword>
<comment type="subcellular location">
    <subcellularLocation>
        <location evidence="1">Membrane</location>
        <topology evidence="1">Multi-pass membrane protein</topology>
    </subcellularLocation>
</comment>
<dbReference type="PIRSF" id="PIRSF017529">
    <property type="entry name" value="Aquaporin_11/12"/>
    <property type="match status" value="1"/>
</dbReference>
<reference evidence="7" key="3">
    <citation type="submission" date="2022-06" db="UniProtKB">
        <authorList>
            <consortium name="EnsemblMetazoa"/>
        </authorList>
    </citation>
    <scope>IDENTIFICATION</scope>
</reference>
<dbReference type="Gene3D" id="1.20.1080.10">
    <property type="entry name" value="Glycerol uptake facilitator protein"/>
    <property type="match status" value="1"/>
</dbReference>
<evidence type="ECO:0000313" key="8">
    <source>
        <dbReference type="Proteomes" id="UP000070412"/>
    </source>
</evidence>
<protein>
    <submittedName>
        <fullName evidence="6">Aquaporin-12A</fullName>
    </submittedName>
</protein>
<dbReference type="GO" id="GO:0016020">
    <property type="term" value="C:membrane"/>
    <property type="evidence" value="ECO:0007669"/>
    <property type="project" value="UniProtKB-SubCell"/>
</dbReference>
<dbReference type="InterPro" id="IPR051883">
    <property type="entry name" value="AQP11/12_channel"/>
</dbReference>
<dbReference type="GO" id="GO:0005737">
    <property type="term" value="C:cytoplasm"/>
    <property type="evidence" value="ECO:0007669"/>
    <property type="project" value="TreeGrafter"/>
</dbReference>
<feature type="transmembrane region" description="Helical" evidence="5">
    <location>
        <begin position="12"/>
        <end position="31"/>
    </location>
</feature>
<dbReference type="AlphaFoldDB" id="A0A834RD26"/>
<reference evidence="8" key="1">
    <citation type="journal article" date="2020" name="PLoS Negl. Trop. Dis.">
        <title>High-quality nuclear genome for Sarcoptes scabiei-A critical resource for a neglected parasite.</title>
        <authorList>
            <person name="Korhonen P.K."/>
            <person name="Gasser R.B."/>
            <person name="Ma G."/>
            <person name="Wang T."/>
            <person name="Stroehlein A.J."/>
            <person name="Young N.D."/>
            <person name="Ang C.S."/>
            <person name="Fernando D.D."/>
            <person name="Lu H.C."/>
            <person name="Taylor S."/>
            <person name="Reynolds S.L."/>
            <person name="Mofiz E."/>
            <person name="Najaraj S.H."/>
            <person name="Gowda H."/>
            <person name="Madugundu A."/>
            <person name="Renuse S."/>
            <person name="Holt D."/>
            <person name="Pandey A."/>
            <person name="Papenfuss A.T."/>
            <person name="Fischer K."/>
        </authorList>
    </citation>
    <scope>NUCLEOTIDE SEQUENCE [LARGE SCALE GENOMIC DNA]</scope>
</reference>
<keyword evidence="3 5" id="KW-1133">Transmembrane helix</keyword>
<name>A0A834RD26_SARSC</name>
<evidence type="ECO:0000256" key="3">
    <source>
        <dbReference type="ARBA" id="ARBA00022989"/>
    </source>
</evidence>
<sequence length="255" mass="28808">MSIQITIEDHFIPYLVLLFNTIIFHSIRLTIKTISPISINLFVQEIISTIELCACCAELGAVWGVHGDLGLAISLFSLCVWWSKVWEQAEACPCGPLEEIFVMRKSARSSDTGFKILGQIVGGWLSWRYIDWIWCWHLSDQHRQLHQAPCEASLNVDPLHGALIEGVITLISRLIALESNHWNDFVSILANSLTTVALVLFAFNTTGGFFNPILASSLMIGCEGNTYWEHFQVYWIGSLLGSFLARLIYFHFLDN</sequence>
<evidence type="ECO:0000313" key="7">
    <source>
        <dbReference type="EnsemblMetazoa" id="KAF7494417.1"/>
    </source>
</evidence>
<dbReference type="Proteomes" id="UP000070412">
    <property type="component" value="Unassembled WGS sequence"/>
</dbReference>
<dbReference type="GO" id="GO:0015267">
    <property type="term" value="F:channel activity"/>
    <property type="evidence" value="ECO:0007669"/>
    <property type="project" value="TreeGrafter"/>
</dbReference>
<keyword evidence="4 5" id="KW-0472">Membrane</keyword>
<dbReference type="OrthoDB" id="1580043at2759"/>
<evidence type="ECO:0000256" key="2">
    <source>
        <dbReference type="ARBA" id="ARBA00022692"/>
    </source>
</evidence>
<feature type="transmembrane region" description="Helical" evidence="5">
    <location>
        <begin position="233"/>
        <end position="253"/>
    </location>
</feature>
<dbReference type="InterPro" id="IPR023271">
    <property type="entry name" value="Aquaporin-like"/>
</dbReference>
<keyword evidence="2 5" id="KW-0812">Transmembrane</keyword>
<dbReference type="SUPFAM" id="SSF81338">
    <property type="entry name" value="Aquaporin-like"/>
    <property type="match status" value="1"/>
</dbReference>
<dbReference type="EMBL" id="WVUK01000053">
    <property type="protein sequence ID" value="KAF7494417.1"/>
    <property type="molecule type" value="Genomic_DNA"/>
</dbReference>
<evidence type="ECO:0000256" key="1">
    <source>
        <dbReference type="ARBA" id="ARBA00004141"/>
    </source>
</evidence>